<dbReference type="InterPro" id="IPR003444">
    <property type="entry name" value="MraZ"/>
</dbReference>
<accession>A0ABP7NYI7</accession>
<evidence type="ECO:0000256" key="5">
    <source>
        <dbReference type="ARBA" id="ARBA00023125"/>
    </source>
</evidence>
<dbReference type="EMBL" id="BAABAK010000003">
    <property type="protein sequence ID" value="GAA3955854.1"/>
    <property type="molecule type" value="Genomic_DNA"/>
</dbReference>
<evidence type="ECO:0000256" key="1">
    <source>
        <dbReference type="ARBA" id="ARBA00013860"/>
    </source>
</evidence>
<evidence type="ECO:0000256" key="6">
    <source>
        <dbReference type="ARBA" id="ARBA00023163"/>
    </source>
</evidence>
<protein>
    <recommendedName>
        <fullName evidence="1 7">Transcriptional regulator MraZ</fullName>
    </recommendedName>
</protein>
<evidence type="ECO:0000256" key="7">
    <source>
        <dbReference type="HAMAP-Rule" id="MF_01008"/>
    </source>
</evidence>
<evidence type="ECO:0000313" key="9">
    <source>
        <dbReference type="EMBL" id="GAA3955854.1"/>
    </source>
</evidence>
<dbReference type="Proteomes" id="UP001501081">
    <property type="component" value="Unassembled WGS sequence"/>
</dbReference>
<dbReference type="InterPro" id="IPR037914">
    <property type="entry name" value="SpoVT-AbrB_sf"/>
</dbReference>
<dbReference type="PROSITE" id="PS51740">
    <property type="entry name" value="SPOVT_ABRB"/>
    <property type="match status" value="2"/>
</dbReference>
<evidence type="ECO:0000313" key="10">
    <source>
        <dbReference type="Proteomes" id="UP001501081"/>
    </source>
</evidence>
<comment type="subcellular location">
    <subcellularLocation>
        <location evidence="7">Cytoplasm</location>
        <location evidence="7">Nucleoid</location>
    </subcellularLocation>
</comment>
<evidence type="ECO:0000256" key="2">
    <source>
        <dbReference type="ARBA" id="ARBA00022490"/>
    </source>
</evidence>
<feature type="domain" description="SpoVT-AbrB" evidence="8">
    <location>
        <begin position="7"/>
        <end position="53"/>
    </location>
</feature>
<dbReference type="InterPro" id="IPR020603">
    <property type="entry name" value="MraZ_dom"/>
</dbReference>
<keyword evidence="5 7" id="KW-0238">DNA-binding</keyword>
<comment type="similarity">
    <text evidence="7">Belongs to the MraZ family.</text>
</comment>
<comment type="subunit">
    <text evidence="7">Forms oligomers.</text>
</comment>
<dbReference type="CDD" id="cd16321">
    <property type="entry name" value="MraZ_C"/>
    <property type="match status" value="1"/>
</dbReference>
<evidence type="ECO:0000259" key="8">
    <source>
        <dbReference type="PROSITE" id="PS51740"/>
    </source>
</evidence>
<dbReference type="PANTHER" id="PTHR34701">
    <property type="entry name" value="TRANSCRIPTIONAL REGULATOR MRAZ"/>
    <property type="match status" value="1"/>
</dbReference>
<dbReference type="NCBIfam" id="TIGR00242">
    <property type="entry name" value="division/cell wall cluster transcriptional repressor MraZ"/>
    <property type="match status" value="1"/>
</dbReference>
<keyword evidence="2 7" id="KW-0963">Cytoplasm</keyword>
<dbReference type="InterPro" id="IPR035642">
    <property type="entry name" value="MraZ_N"/>
</dbReference>
<dbReference type="CDD" id="cd16320">
    <property type="entry name" value="MraZ_N"/>
    <property type="match status" value="1"/>
</dbReference>
<proteinExistence type="inferred from homology"/>
<name>A0ABP7NYI7_9SPHI</name>
<gene>
    <name evidence="7 9" type="primary">mraZ</name>
    <name evidence="9" type="ORF">GCM10022246_07330</name>
</gene>
<dbReference type="InterPro" id="IPR007159">
    <property type="entry name" value="SpoVT-AbrB_dom"/>
</dbReference>
<keyword evidence="4 7" id="KW-0805">Transcription regulation</keyword>
<keyword evidence="3" id="KW-0677">Repeat</keyword>
<dbReference type="HAMAP" id="MF_01008">
    <property type="entry name" value="MraZ"/>
    <property type="match status" value="1"/>
</dbReference>
<evidence type="ECO:0000256" key="3">
    <source>
        <dbReference type="ARBA" id="ARBA00022737"/>
    </source>
</evidence>
<dbReference type="Gene3D" id="3.40.1550.20">
    <property type="entry name" value="Transcriptional regulator MraZ domain"/>
    <property type="match status" value="1"/>
</dbReference>
<dbReference type="SUPFAM" id="SSF89447">
    <property type="entry name" value="AbrB/MazE/MraZ-like"/>
    <property type="match status" value="1"/>
</dbReference>
<dbReference type="PANTHER" id="PTHR34701:SF1">
    <property type="entry name" value="TRANSCRIPTIONAL REGULATOR MRAZ"/>
    <property type="match status" value="1"/>
</dbReference>
<organism evidence="9 10">
    <name type="scientific">Pedobacter ginsengiterrae</name>
    <dbReference type="NCBI Taxonomy" id="871696"/>
    <lineage>
        <taxon>Bacteria</taxon>
        <taxon>Pseudomonadati</taxon>
        <taxon>Bacteroidota</taxon>
        <taxon>Sphingobacteriia</taxon>
        <taxon>Sphingobacteriales</taxon>
        <taxon>Sphingobacteriaceae</taxon>
        <taxon>Pedobacter</taxon>
    </lineage>
</organism>
<dbReference type="Pfam" id="PF02381">
    <property type="entry name" value="MraZ"/>
    <property type="match status" value="2"/>
</dbReference>
<dbReference type="InterPro" id="IPR035644">
    <property type="entry name" value="MraZ_C"/>
</dbReference>
<evidence type="ECO:0000256" key="4">
    <source>
        <dbReference type="ARBA" id="ARBA00023015"/>
    </source>
</evidence>
<dbReference type="RefSeq" id="WP_316759743.1">
    <property type="nucleotide sequence ID" value="NZ_BAABAK010000003.1"/>
</dbReference>
<dbReference type="InterPro" id="IPR038619">
    <property type="entry name" value="MraZ_sf"/>
</dbReference>
<reference evidence="10" key="1">
    <citation type="journal article" date="2019" name="Int. J. Syst. Evol. Microbiol.">
        <title>The Global Catalogue of Microorganisms (GCM) 10K type strain sequencing project: providing services to taxonomists for standard genome sequencing and annotation.</title>
        <authorList>
            <consortium name="The Broad Institute Genomics Platform"/>
            <consortium name="The Broad Institute Genome Sequencing Center for Infectious Disease"/>
            <person name="Wu L."/>
            <person name="Ma J."/>
        </authorList>
    </citation>
    <scope>NUCLEOTIDE SEQUENCE [LARGE SCALE GENOMIC DNA]</scope>
    <source>
        <strain evidence="10">JCM 17338</strain>
    </source>
</reference>
<feature type="domain" description="SpoVT-AbrB" evidence="8">
    <location>
        <begin position="82"/>
        <end position="125"/>
    </location>
</feature>
<sequence length="156" mass="17718">MSKLFGEFDCKLDAKGRLMVPAMLKKKLPDVEREGLMICRGFENSLIIYPMKVWEKMEQRLEEVNYFQKDGRGFLRSMLRGLTELSLDAAGRVLLPKTLLDHAGITSELVLVGQLDKIEVWDKATYEASFAEEQDEDFAEKAERVLGKQKGGVDGE</sequence>
<keyword evidence="6 7" id="KW-0804">Transcription</keyword>
<keyword evidence="10" id="KW-1185">Reference proteome</keyword>
<comment type="caution">
    <text evidence="9">The sequence shown here is derived from an EMBL/GenBank/DDBJ whole genome shotgun (WGS) entry which is preliminary data.</text>
</comment>